<dbReference type="CDD" id="cd07377">
    <property type="entry name" value="WHTH_GntR"/>
    <property type="match status" value="1"/>
</dbReference>
<dbReference type="InterPro" id="IPR015421">
    <property type="entry name" value="PyrdxlP-dep_Trfase_major"/>
</dbReference>
<keyword evidence="4" id="KW-0238">DNA-binding</keyword>
<dbReference type="Pfam" id="PF00392">
    <property type="entry name" value="GntR"/>
    <property type="match status" value="1"/>
</dbReference>
<keyword evidence="2" id="KW-0663">Pyridoxal phosphate</keyword>
<proteinExistence type="inferred from homology"/>
<evidence type="ECO:0000259" key="6">
    <source>
        <dbReference type="PROSITE" id="PS50949"/>
    </source>
</evidence>
<dbReference type="Gene3D" id="1.10.10.10">
    <property type="entry name" value="Winged helix-like DNA-binding domain superfamily/Winged helix DNA-binding domain"/>
    <property type="match status" value="1"/>
</dbReference>
<dbReference type="InterPro" id="IPR051446">
    <property type="entry name" value="HTH_trans_reg/aminotransferase"/>
</dbReference>
<dbReference type="Gene3D" id="3.40.640.10">
    <property type="entry name" value="Type I PLP-dependent aspartate aminotransferase-like (Major domain)"/>
    <property type="match status" value="1"/>
</dbReference>
<keyword evidence="5" id="KW-0804">Transcription</keyword>
<dbReference type="GO" id="GO:0008483">
    <property type="term" value="F:transaminase activity"/>
    <property type="evidence" value="ECO:0007669"/>
    <property type="project" value="UniProtKB-KW"/>
</dbReference>
<evidence type="ECO:0000256" key="5">
    <source>
        <dbReference type="ARBA" id="ARBA00023163"/>
    </source>
</evidence>
<evidence type="ECO:0000256" key="3">
    <source>
        <dbReference type="ARBA" id="ARBA00023015"/>
    </source>
</evidence>
<dbReference type="InterPro" id="IPR004839">
    <property type="entry name" value="Aminotransferase_I/II_large"/>
</dbReference>
<dbReference type="PANTHER" id="PTHR46577:SF2">
    <property type="entry name" value="TRANSCRIPTIONAL REGULATORY PROTEIN"/>
    <property type="match status" value="1"/>
</dbReference>
<dbReference type="SUPFAM" id="SSF46785">
    <property type="entry name" value="Winged helix' DNA-binding domain"/>
    <property type="match status" value="1"/>
</dbReference>
<protein>
    <submittedName>
        <fullName evidence="7">PLP-dependent aminotransferase family protein</fullName>
    </submittedName>
</protein>
<comment type="caution">
    <text evidence="7">The sequence shown here is derived from an EMBL/GenBank/DDBJ whole genome shotgun (WGS) entry which is preliminary data.</text>
</comment>
<dbReference type="PROSITE" id="PS50949">
    <property type="entry name" value="HTH_GNTR"/>
    <property type="match status" value="1"/>
</dbReference>
<dbReference type="InterPro" id="IPR036390">
    <property type="entry name" value="WH_DNA-bd_sf"/>
</dbReference>
<evidence type="ECO:0000256" key="2">
    <source>
        <dbReference type="ARBA" id="ARBA00022898"/>
    </source>
</evidence>
<organism evidence="7 8">
    <name type="scientific">Streptomyces graminearus</name>
    <dbReference type="NCBI Taxonomy" id="284030"/>
    <lineage>
        <taxon>Bacteria</taxon>
        <taxon>Bacillati</taxon>
        <taxon>Actinomycetota</taxon>
        <taxon>Actinomycetes</taxon>
        <taxon>Kitasatosporales</taxon>
        <taxon>Streptomycetaceae</taxon>
        <taxon>Streptomyces</taxon>
    </lineage>
</organism>
<dbReference type="Proteomes" id="UP001501721">
    <property type="component" value="Unassembled WGS sequence"/>
</dbReference>
<dbReference type="InterPro" id="IPR000524">
    <property type="entry name" value="Tscrpt_reg_HTH_GntR"/>
</dbReference>
<gene>
    <name evidence="7" type="ORF">GCM10010422_52510</name>
</gene>
<dbReference type="Gene3D" id="3.90.1150.10">
    <property type="entry name" value="Aspartate Aminotransferase, domain 1"/>
    <property type="match status" value="1"/>
</dbReference>
<dbReference type="SMART" id="SM00345">
    <property type="entry name" value="HTH_GNTR"/>
    <property type="match status" value="1"/>
</dbReference>
<feature type="domain" description="HTH gntR-type" evidence="6">
    <location>
        <begin position="1"/>
        <end position="64"/>
    </location>
</feature>
<dbReference type="PRINTS" id="PR00035">
    <property type="entry name" value="HTHGNTR"/>
</dbReference>
<evidence type="ECO:0000256" key="1">
    <source>
        <dbReference type="ARBA" id="ARBA00005384"/>
    </source>
</evidence>
<evidence type="ECO:0000313" key="7">
    <source>
        <dbReference type="EMBL" id="GAA2497801.1"/>
    </source>
</evidence>
<dbReference type="SUPFAM" id="SSF53383">
    <property type="entry name" value="PLP-dependent transferases"/>
    <property type="match status" value="1"/>
</dbReference>
<dbReference type="Pfam" id="PF00155">
    <property type="entry name" value="Aminotran_1_2"/>
    <property type="match status" value="1"/>
</dbReference>
<reference evidence="7 8" key="1">
    <citation type="journal article" date="2019" name="Int. J. Syst. Evol. Microbiol.">
        <title>The Global Catalogue of Microorganisms (GCM) 10K type strain sequencing project: providing services to taxonomists for standard genome sequencing and annotation.</title>
        <authorList>
            <consortium name="The Broad Institute Genomics Platform"/>
            <consortium name="The Broad Institute Genome Sequencing Center for Infectious Disease"/>
            <person name="Wu L."/>
            <person name="Ma J."/>
        </authorList>
    </citation>
    <scope>NUCLEOTIDE SEQUENCE [LARGE SCALE GENOMIC DNA]</scope>
    <source>
        <strain evidence="7 8">JCM 6923</strain>
    </source>
</reference>
<dbReference type="InterPro" id="IPR015422">
    <property type="entry name" value="PyrdxlP-dep_Trfase_small"/>
</dbReference>
<dbReference type="PANTHER" id="PTHR46577">
    <property type="entry name" value="HTH-TYPE TRANSCRIPTIONAL REGULATORY PROTEIN GABR"/>
    <property type="match status" value="1"/>
</dbReference>
<name>A0ABN3MA81_9ACTN</name>
<comment type="similarity">
    <text evidence="1">In the C-terminal section; belongs to the class-I pyridoxal-phosphate-dependent aminotransferase family.</text>
</comment>
<keyword evidence="3" id="KW-0805">Transcription regulation</keyword>
<dbReference type="EMBL" id="BAAATL010000028">
    <property type="protein sequence ID" value="GAA2497801.1"/>
    <property type="molecule type" value="Genomic_DNA"/>
</dbReference>
<keyword evidence="7" id="KW-0808">Transferase</keyword>
<dbReference type="CDD" id="cd00609">
    <property type="entry name" value="AAT_like"/>
    <property type="match status" value="1"/>
</dbReference>
<dbReference type="InterPro" id="IPR036388">
    <property type="entry name" value="WH-like_DNA-bd_sf"/>
</dbReference>
<keyword evidence="8" id="KW-1185">Reference proteome</keyword>
<sequence>MGELAEQLRRELNRYSPGGKLPSSRALVERFRVSPVTVSRALAQLAAEGLVVTRPGAGAFRARPRTPEAPAGDTSWQEVALSADGAADLVPRTVDATGVTVSLAAPPPGVLEFNGGYPHPSLQPERAMAAALARAGRRPGAWGRPPLEGLPELREWFAREVGGAVTAAGVLIAAGGQSALATALRALAPPGAPVLVESPTYPGMLALARAGGLRPVPVPVDRDGVRPELLADAFRATGARVFVCQPLFQNPTGAVLAPGRRAEVLGIARAAGAFVVEDDFVRRLVHADAGPLPRPLAADDPDGVVVHVGSLTKATSPSFRVSALAAHGPVLERLRAIQVVDSFFVPRPLQEAALELVGSPAWPRHLRTLSGELKERRDAMTGALALRLPELVLPHIPFGGYHLWARLPEGTDDDAFSAAALRAGVALTPGRPYFSAEPPAPYVRLSFAAVAGLGEITEGVRRLRVACDEVL</sequence>
<dbReference type="InterPro" id="IPR015424">
    <property type="entry name" value="PyrdxlP-dep_Trfase"/>
</dbReference>
<evidence type="ECO:0000256" key="4">
    <source>
        <dbReference type="ARBA" id="ARBA00023125"/>
    </source>
</evidence>
<accession>A0ABN3MA81</accession>
<evidence type="ECO:0000313" key="8">
    <source>
        <dbReference type="Proteomes" id="UP001501721"/>
    </source>
</evidence>
<keyword evidence="7" id="KW-0032">Aminotransferase</keyword>